<keyword evidence="3" id="KW-1185">Reference proteome</keyword>
<accession>A0A4R0RDG7</accession>
<dbReference type="Proteomes" id="UP000292702">
    <property type="component" value="Unassembled WGS sequence"/>
</dbReference>
<gene>
    <name evidence="2" type="ORF">EIP91_001740</name>
</gene>
<dbReference type="EMBL" id="RWJN01000148">
    <property type="protein sequence ID" value="TCD66131.1"/>
    <property type="molecule type" value="Genomic_DNA"/>
</dbReference>
<evidence type="ECO:0000313" key="2">
    <source>
        <dbReference type="EMBL" id="TCD66131.1"/>
    </source>
</evidence>
<protein>
    <recommendedName>
        <fullName evidence="4">Protein kinase domain-containing protein</fullName>
    </recommendedName>
</protein>
<reference evidence="2 3" key="1">
    <citation type="submission" date="2018-11" db="EMBL/GenBank/DDBJ databases">
        <title>Genome assembly of Steccherinum ochraceum LE-BIN_3174, the white-rot fungus of the Steccherinaceae family (The Residual Polyporoid clade, Polyporales, Basidiomycota).</title>
        <authorList>
            <person name="Fedorova T.V."/>
            <person name="Glazunova O.A."/>
            <person name="Landesman E.O."/>
            <person name="Moiseenko K.V."/>
            <person name="Psurtseva N.V."/>
            <person name="Savinova O.S."/>
            <person name="Shakhova N.V."/>
            <person name="Tyazhelova T.V."/>
            <person name="Vasina D.V."/>
        </authorList>
    </citation>
    <scope>NUCLEOTIDE SEQUENCE [LARGE SCALE GENOMIC DNA]</scope>
    <source>
        <strain evidence="2 3">LE-BIN_3174</strain>
    </source>
</reference>
<organism evidence="2 3">
    <name type="scientific">Steccherinum ochraceum</name>
    <dbReference type="NCBI Taxonomy" id="92696"/>
    <lineage>
        <taxon>Eukaryota</taxon>
        <taxon>Fungi</taxon>
        <taxon>Dikarya</taxon>
        <taxon>Basidiomycota</taxon>
        <taxon>Agaricomycotina</taxon>
        <taxon>Agaricomycetes</taxon>
        <taxon>Polyporales</taxon>
        <taxon>Steccherinaceae</taxon>
        <taxon>Steccherinum</taxon>
    </lineage>
</organism>
<proteinExistence type="predicted"/>
<feature type="region of interest" description="Disordered" evidence="1">
    <location>
        <begin position="255"/>
        <end position="275"/>
    </location>
</feature>
<dbReference type="OrthoDB" id="5987198at2759"/>
<evidence type="ECO:0000313" key="3">
    <source>
        <dbReference type="Proteomes" id="UP000292702"/>
    </source>
</evidence>
<comment type="caution">
    <text evidence="2">The sequence shown here is derived from an EMBL/GenBank/DDBJ whole genome shotgun (WGS) entry which is preliminary data.</text>
</comment>
<dbReference type="STRING" id="92696.A0A4R0RDG7"/>
<name>A0A4R0RDG7_9APHY</name>
<sequence length="356" mass="40856">MKLFKATKALPESECAINLRSNDRYLYWKGGARLDDGYWRSQYDFLLSKGYRLRSYFHPEPCCRPPSVLPAKDRYLREYTPPAACDLRWRPFAPIQFVYPDAMDATDSQGNLVIIRSMQDDSVELDLLRRFSRPDMRAHRFNHCNPILTEFDNPADPSATFVVTLYLVQTDICSWWRVDDFLEFGTQVLEGLAFFHEQGISNIWGITSAVGLLSTTLCPGESPRFRGNTPCYFAYLDGCDVEATGTAATRGVDCYESEKPQSPKTQSDGPVRPRLTNSMKGDLKYLADFADAVRRANRLTLSSTEPLLMRMLNDDDPPDAEAALREWNRLRAETGWMKKMCSMASWSTLRFQWRFC</sequence>
<evidence type="ECO:0000256" key="1">
    <source>
        <dbReference type="SAM" id="MobiDB-lite"/>
    </source>
</evidence>
<dbReference type="AlphaFoldDB" id="A0A4R0RDG7"/>
<evidence type="ECO:0008006" key="4">
    <source>
        <dbReference type="Google" id="ProtNLM"/>
    </source>
</evidence>